<dbReference type="KEGG" id="rcf:Poly24_42510"/>
<dbReference type="Gene3D" id="1.10.10.10">
    <property type="entry name" value="Winged helix-like DNA-binding domain superfamily/Winged helix DNA-binding domain"/>
    <property type="match status" value="1"/>
</dbReference>
<dbReference type="Proteomes" id="UP000315082">
    <property type="component" value="Chromosome"/>
</dbReference>
<dbReference type="PROSITE" id="PS50949">
    <property type="entry name" value="HTH_GNTR"/>
    <property type="match status" value="1"/>
</dbReference>
<protein>
    <submittedName>
        <fullName evidence="5">Transcriptional regulator NanR</fullName>
    </submittedName>
</protein>
<dbReference type="EMBL" id="CP036348">
    <property type="protein sequence ID" value="QDV70527.1"/>
    <property type="molecule type" value="Genomic_DNA"/>
</dbReference>
<gene>
    <name evidence="5" type="ORF">Poly24_42510</name>
</gene>
<evidence type="ECO:0000259" key="4">
    <source>
        <dbReference type="PROSITE" id="PS50949"/>
    </source>
</evidence>
<dbReference type="SUPFAM" id="SSF46785">
    <property type="entry name" value="Winged helix' DNA-binding domain"/>
    <property type="match status" value="1"/>
</dbReference>
<organism evidence="5 6">
    <name type="scientific">Rosistilla carotiformis</name>
    <dbReference type="NCBI Taxonomy" id="2528017"/>
    <lineage>
        <taxon>Bacteria</taxon>
        <taxon>Pseudomonadati</taxon>
        <taxon>Planctomycetota</taxon>
        <taxon>Planctomycetia</taxon>
        <taxon>Pirellulales</taxon>
        <taxon>Pirellulaceae</taxon>
        <taxon>Rosistilla</taxon>
    </lineage>
</organism>
<dbReference type="SMART" id="SM00895">
    <property type="entry name" value="FCD"/>
    <property type="match status" value="1"/>
</dbReference>
<dbReference type="InterPro" id="IPR011711">
    <property type="entry name" value="GntR_C"/>
</dbReference>
<evidence type="ECO:0000313" key="5">
    <source>
        <dbReference type="EMBL" id="QDV70527.1"/>
    </source>
</evidence>
<dbReference type="PANTHER" id="PTHR43537">
    <property type="entry name" value="TRANSCRIPTIONAL REGULATOR, GNTR FAMILY"/>
    <property type="match status" value="1"/>
</dbReference>
<dbReference type="Pfam" id="PF00392">
    <property type="entry name" value="GntR"/>
    <property type="match status" value="1"/>
</dbReference>
<dbReference type="InterPro" id="IPR008920">
    <property type="entry name" value="TF_FadR/GntR_C"/>
</dbReference>
<dbReference type="SMART" id="SM00345">
    <property type="entry name" value="HTH_GNTR"/>
    <property type="match status" value="1"/>
</dbReference>
<name>A0A518JYB2_9BACT</name>
<dbReference type="InterPro" id="IPR000524">
    <property type="entry name" value="Tscrpt_reg_HTH_GntR"/>
</dbReference>
<feature type="domain" description="HTH gntR-type" evidence="4">
    <location>
        <begin position="26"/>
        <end position="93"/>
    </location>
</feature>
<dbReference type="Gene3D" id="1.20.120.530">
    <property type="entry name" value="GntR ligand-binding domain-like"/>
    <property type="match status" value="1"/>
</dbReference>
<keyword evidence="3" id="KW-0804">Transcription</keyword>
<accession>A0A518JYB2</accession>
<dbReference type="PANTHER" id="PTHR43537:SF5">
    <property type="entry name" value="UXU OPERON TRANSCRIPTIONAL REGULATOR"/>
    <property type="match status" value="1"/>
</dbReference>
<keyword evidence="2" id="KW-0238">DNA-binding</keyword>
<evidence type="ECO:0000256" key="3">
    <source>
        <dbReference type="ARBA" id="ARBA00023163"/>
    </source>
</evidence>
<keyword evidence="1" id="KW-0805">Transcription regulation</keyword>
<dbReference type="GO" id="GO:0003677">
    <property type="term" value="F:DNA binding"/>
    <property type="evidence" value="ECO:0007669"/>
    <property type="project" value="UniProtKB-KW"/>
</dbReference>
<keyword evidence="6" id="KW-1185">Reference proteome</keyword>
<dbReference type="SUPFAM" id="SSF48008">
    <property type="entry name" value="GntR ligand-binding domain-like"/>
    <property type="match status" value="1"/>
</dbReference>
<dbReference type="InterPro" id="IPR036390">
    <property type="entry name" value="WH_DNA-bd_sf"/>
</dbReference>
<evidence type="ECO:0000313" key="6">
    <source>
        <dbReference type="Proteomes" id="UP000315082"/>
    </source>
</evidence>
<dbReference type="AlphaFoldDB" id="A0A518JYB2"/>
<dbReference type="Pfam" id="PF07729">
    <property type="entry name" value="FCD"/>
    <property type="match status" value="1"/>
</dbReference>
<dbReference type="InterPro" id="IPR036388">
    <property type="entry name" value="WH-like_DNA-bd_sf"/>
</dbReference>
<evidence type="ECO:0000256" key="2">
    <source>
        <dbReference type="ARBA" id="ARBA00023125"/>
    </source>
</evidence>
<evidence type="ECO:0000256" key="1">
    <source>
        <dbReference type="ARBA" id="ARBA00023015"/>
    </source>
</evidence>
<proteinExistence type="predicted"/>
<reference evidence="5 6" key="1">
    <citation type="submission" date="2019-02" db="EMBL/GenBank/DDBJ databases">
        <title>Deep-cultivation of Planctomycetes and their phenomic and genomic characterization uncovers novel biology.</title>
        <authorList>
            <person name="Wiegand S."/>
            <person name="Jogler M."/>
            <person name="Boedeker C."/>
            <person name="Pinto D."/>
            <person name="Vollmers J."/>
            <person name="Rivas-Marin E."/>
            <person name="Kohn T."/>
            <person name="Peeters S.H."/>
            <person name="Heuer A."/>
            <person name="Rast P."/>
            <person name="Oberbeckmann S."/>
            <person name="Bunk B."/>
            <person name="Jeske O."/>
            <person name="Meyerdierks A."/>
            <person name="Storesund J.E."/>
            <person name="Kallscheuer N."/>
            <person name="Luecker S."/>
            <person name="Lage O.M."/>
            <person name="Pohl T."/>
            <person name="Merkel B.J."/>
            <person name="Hornburger P."/>
            <person name="Mueller R.-W."/>
            <person name="Bruemmer F."/>
            <person name="Labrenz M."/>
            <person name="Spormann A.M."/>
            <person name="Op den Camp H."/>
            <person name="Overmann J."/>
            <person name="Amann R."/>
            <person name="Jetten M.S.M."/>
            <person name="Mascher T."/>
            <person name="Medema M.H."/>
            <person name="Devos D.P."/>
            <person name="Kaster A.-K."/>
            <person name="Ovreas L."/>
            <person name="Rohde M."/>
            <person name="Galperin M.Y."/>
            <person name="Jogler C."/>
        </authorList>
    </citation>
    <scope>NUCLEOTIDE SEQUENCE [LARGE SCALE GENOMIC DNA]</scope>
    <source>
        <strain evidence="5 6">Poly24</strain>
    </source>
</reference>
<dbReference type="GO" id="GO:0003700">
    <property type="term" value="F:DNA-binding transcription factor activity"/>
    <property type="evidence" value="ECO:0007669"/>
    <property type="project" value="InterPro"/>
</dbReference>
<sequence>MLILYTAGAILNGMITEKKPQRLVLLNASEKCYSVLRKMLVCGQIPAGSRLAEVEWSQRLGAQRAALREAMILLTHDGLLIRRATGGFFVPTTEEVHYDSLWDARVVLEIGALELTFGPDAAPQNLSPLKKICSTMEDLHLAGLTMGFYESDFLFHQTLLELSGNEILAKMFSHSAQHFYPLAPVTEDIRKQNQAVVIQEHREIIAKLEANQIKAASELLREHITRAKVAKAWTAR</sequence>